<dbReference type="EMBL" id="SMKU01000475">
    <property type="protein sequence ID" value="TDD63718.1"/>
    <property type="molecule type" value="Genomic_DNA"/>
</dbReference>
<dbReference type="AlphaFoldDB" id="A0A4R4ZWQ4"/>
<dbReference type="OrthoDB" id="3483836at2"/>
<keyword evidence="3" id="KW-1185">Reference proteome</keyword>
<proteinExistence type="predicted"/>
<accession>A0A4R4ZWQ4</accession>
<sequence>MKPSPEAVAWGKRQASTSPRWSDDKWNRIGTIFGLVLAEDGPKEQEQAEAPAEGESWRDAA</sequence>
<name>A0A4R4ZWQ4_9ACTN</name>
<comment type="caution">
    <text evidence="2">The sequence shown here is derived from an EMBL/GenBank/DDBJ whole genome shotgun (WGS) entry which is preliminary data.</text>
</comment>
<evidence type="ECO:0000256" key="1">
    <source>
        <dbReference type="SAM" id="MobiDB-lite"/>
    </source>
</evidence>
<dbReference type="RefSeq" id="WP_131903205.1">
    <property type="nucleotide sequence ID" value="NZ_SMKU01000475.1"/>
</dbReference>
<evidence type="ECO:0000313" key="3">
    <source>
        <dbReference type="Proteomes" id="UP000294513"/>
    </source>
</evidence>
<reference evidence="2 3" key="1">
    <citation type="submission" date="2019-03" db="EMBL/GenBank/DDBJ databases">
        <title>Draft genome sequences of novel Actinobacteria.</title>
        <authorList>
            <person name="Sahin N."/>
            <person name="Ay H."/>
            <person name="Saygin H."/>
        </authorList>
    </citation>
    <scope>NUCLEOTIDE SEQUENCE [LARGE SCALE GENOMIC DNA]</scope>
    <source>
        <strain evidence="2 3">H3C3</strain>
    </source>
</reference>
<gene>
    <name evidence="2" type="ORF">E1298_43310</name>
</gene>
<protein>
    <submittedName>
        <fullName evidence="2">Uncharacterized protein</fullName>
    </submittedName>
</protein>
<organism evidence="2 3">
    <name type="scientific">Actinomadura rubrisoli</name>
    <dbReference type="NCBI Taxonomy" id="2530368"/>
    <lineage>
        <taxon>Bacteria</taxon>
        <taxon>Bacillati</taxon>
        <taxon>Actinomycetota</taxon>
        <taxon>Actinomycetes</taxon>
        <taxon>Streptosporangiales</taxon>
        <taxon>Thermomonosporaceae</taxon>
        <taxon>Actinomadura</taxon>
    </lineage>
</organism>
<feature type="region of interest" description="Disordered" evidence="1">
    <location>
        <begin position="1"/>
        <end position="23"/>
    </location>
</feature>
<feature type="region of interest" description="Disordered" evidence="1">
    <location>
        <begin position="38"/>
        <end position="61"/>
    </location>
</feature>
<dbReference type="Proteomes" id="UP000294513">
    <property type="component" value="Unassembled WGS sequence"/>
</dbReference>
<evidence type="ECO:0000313" key="2">
    <source>
        <dbReference type="EMBL" id="TDD63718.1"/>
    </source>
</evidence>